<dbReference type="AlphaFoldDB" id="A0A376BYZ0"/>
<gene>
    <name evidence="1" type="ORF">NCTC11661_00352</name>
</gene>
<protein>
    <recommendedName>
        <fullName evidence="3">DUF2846 domain-containing protein</fullName>
    </recommendedName>
</protein>
<reference evidence="1 2" key="1">
    <citation type="submission" date="2018-06" db="EMBL/GenBank/DDBJ databases">
        <authorList>
            <consortium name="Pathogen Informatics"/>
            <person name="Doyle S."/>
        </authorList>
    </citation>
    <scope>NUCLEOTIDE SEQUENCE [LARGE SCALE GENOMIC DNA]</scope>
    <source>
        <strain evidence="1 2">NCTC11661</strain>
    </source>
</reference>
<accession>A0A376BYZ0</accession>
<evidence type="ECO:0000313" key="2">
    <source>
        <dbReference type="Proteomes" id="UP000255515"/>
    </source>
</evidence>
<evidence type="ECO:0008006" key="3">
    <source>
        <dbReference type="Google" id="ProtNLM"/>
    </source>
</evidence>
<sequence>MKIINKIILVVMFIALGTSLMFSQKSTTQAIDKPEEGKSLIYIANLATKKVAVFKNTDLVSSIKVGNYVKYSVEPGTHIFWAAKKPSNFVEANVEANKVYVLTFEPDATASVGGTFGLVGALAGSALAGAVAKPLNPEEFSDRKAFYRIIKNMKSVELDTTPINKSESDTKEMTDKAMVKYSELKEKQGKDILLLSPNWKFENADKPVKQK</sequence>
<dbReference type="EMBL" id="UFTJ01000001">
    <property type="protein sequence ID" value="SSZ46701.1"/>
    <property type="molecule type" value="Genomic_DNA"/>
</dbReference>
<dbReference type="RefSeq" id="WP_002662448.1">
    <property type="nucleotide sequence ID" value="NZ_JAXFPJ010000095.1"/>
</dbReference>
<name>A0A376BYZ0_9FLAO</name>
<evidence type="ECO:0000313" key="1">
    <source>
        <dbReference type="EMBL" id="SSZ46701.1"/>
    </source>
</evidence>
<organism evidence="1 2">
    <name type="scientific">Bergeyella zoohelcum</name>
    <dbReference type="NCBI Taxonomy" id="1015"/>
    <lineage>
        <taxon>Bacteria</taxon>
        <taxon>Pseudomonadati</taxon>
        <taxon>Bacteroidota</taxon>
        <taxon>Flavobacteriia</taxon>
        <taxon>Flavobacteriales</taxon>
        <taxon>Weeksellaceae</taxon>
        <taxon>Bergeyella</taxon>
    </lineage>
</organism>
<dbReference type="Proteomes" id="UP000255515">
    <property type="component" value="Unassembled WGS sequence"/>
</dbReference>
<proteinExistence type="predicted"/>